<evidence type="ECO:0000256" key="6">
    <source>
        <dbReference type="ARBA" id="ARBA00022777"/>
    </source>
</evidence>
<keyword evidence="9" id="KW-0443">Lipid metabolism</keyword>
<dbReference type="PANTHER" id="PTHR12358">
    <property type="entry name" value="SPHINGOSINE KINASE"/>
    <property type="match status" value="1"/>
</dbReference>
<dbReference type="Proteomes" id="UP001569414">
    <property type="component" value="Unassembled WGS sequence"/>
</dbReference>
<evidence type="ECO:0000256" key="2">
    <source>
        <dbReference type="ARBA" id="ARBA00022516"/>
    </source>
</evidence>
<evidence type="ECO:0000259" key="12">
    <source>
        <dbReference type="PROSITE" id="PS50146"/>
    </source>
</evidence>
<dbReference type="Pfam" id="PF19279">
    <property type="entry name" value="YegS_C"/>
    <property type="match status" value="1"/>
</dbReference>
<evidence type="ECO:0000256" key="5">
    <source>
        <dbReference type="ARBA" id="ARBA00022741"/>
    </source>
</evidence>
<comment type="cofactor">
    <cofactor evidence="1">
        <name>Mg(2+)</name>
        <dbReference type="ChEBI" id="CHEBI:18420"/>
    </cofactor>
</comment>
<dbReference type="Gene3D" id="3.40.50.10330">
    <property type="entry name" value="Probable inorganic polyphosphate/atp-NAD kinase, domain 1"/>
    <property type="match status" value="1"/>
</dbReference>
<reference evidence="13 14" key="1">
    <citation type="submission" date="2024-08" db="EMBL/GenBank/DDBJ databases">
        <authorList>
            <person name="Ishaq N."/>
        </authorList>
    </citation>
    <scope>NUCLEOTIDE SEQUENCE [LARGE SCALE GENOMIC DNA]</scope>
    <source>
        <strain evidence="13 14">JCM 30400</strain>
    </source>
</reference>
<keyword evidence="2" id="KW-0444">Lipid biosynthesis</keyword>
<dbReference type="SUPFAM" id="SSF111331">
    <property type="entry name" value="NAD kinase/diacylglycerol kinase-like"/>
    <property type="match status" value="1"/>
</dbReference>
<protein>
    <submittedName>
        <fullName evidence="13">Lipid kinase</fullName>
        <ecNumber evidence="13">2.7.1.-</ecNumber>
    </submittedName>
</protein>
<keyword evidence="14" id="KW-1185">Reference proteome</keyword>
<keyword evidence="7" id="KW-0067">ATP-binding</keyword>
<dbReference type="InterPro" id="IPR005218">
    <property type="entry name" value="Diacylglycerol/lipid_kinase"/>
</dbReference>
<keyword evidence="3 13" id="KW-0808">Transferase</keyword>
<dbReference type="EMBL" id="JBGMEL010000013">
    <property type="protein sequence ID" value="MFA0791625.1"/>
    <property type="molecule type" value="Genomic_DNA"/>
</dbReference>
<name>A0ABV4NQI3_9GAMM</name>
<organism evidence="13 14">
    <name type="scientific">Microbulbifer echini</name>
    <dbReference type="NCBI Taxonomy" id="1529067"/>
    <lineage>
        <taxon>Bacteria</taxon>
        <taxon>Pseudomonadati</taxon>
        <taxon>Pseudomonadota</taxon>
        <taxon>Gammaproteobacteria</taxon>
        <taxon>Cellvibrionales</taxon>
        <taxon>Microbulbiferaceae</taxon>
        <taxon>Microbulbifer</taxon>
    </lineage>
</organism>
<proteinExistence type="predicted"/>
<evidence type="ECO:0000256" key="10">
    <source>
        <dbReference type="ARBA" id="ARBA00023209"/>
    </source>
</evidence>
<comment type="caution">
    <text evidence="13">The sequence shown here is derived from an EMBL/GenBank/DDBJ whole genome shotgun (WGS) entry which is preliminary data.</text>
</comment>
<keyword evidence="11" id="KW-1208">Phospholipid metabolism</keyword>
<dbReference type="NCBIfam" id="NF009604">
    <property type="entry name" value="PRK13057.1"/>
    <property type="match status" value="1"/>
</dbReference>
<dbReference type="RefSeq" id="WP_371844185.1">
    <property type="nucleotide sequence ID" value="NZ_JBGMEL010000013.1"/>
</dbReference>
<dbReference type="InterPro" id="IPR001206">
    <property type="entry name" value="Diacylglycerol_kinase_cat_dom"/>
</dbReference>
<dbReference type="PANTHER" id="PTHR12358:SF106">
    <property type="entry name" value="LIPID KINASE YEGS"/>
    <property type="match status" value="1"/>
</dbReference>
<accession>A0ABV4NQI3</accession>
<dbReference type="Gene3D" id="2.60.200.40">
    <property type="match status" value="1"/>
</dbReference>
<dbReference type="EC" id="2.7.1.-" evidence="13"/>
<feature type="domain" description="DAGKc" evidence="12">
    <location>
        <begin position="1"/>
        <end position="127"/>
    </location>
</feature>
<dbReference type="GO" id="GO:0016301">
    <property type="term" value="F:kinase activity"/>
    <property type="evidence" value="ECO:0007669"/>
    <property type="project" value="UniProtKB-KW"/>
</dbReference>
<keyword evidence="10" id="KW-0594">Phospholipid biosynthesis</keyword>
<evidence type="ECO:0000256" key="8">
    <source>
        <dbReference type="ARBA" id="ARBA00022842"/>
    </source>
</evidence>
<dbReference type="Pfam" id="PF00781">
    <property type="entry name" value="DAGK_cat"/>
    <property type="match status" value="1"/>
</dbReference>
<sequence>MSRRALLVLNPNSRNGAEADLDSGLARLEAAGIAVKTLCSQGSQETEAAIRQQHKSLDLVIVGGGDGTVSSTARALIESQLPLAVLPLGTANDLARSLGIVDLGQAFDVIIDNHRQAIDLGVVNGHYFFNVANMGLGVKVTEAQDSDIKKRWGVFSYLRAFFIALGRAQKFRVDLTLDDKRYRMGSIQLAVGNGRYYGGGNLVAEEARINDAKLDLYCLRPRGLMELLGMALLVRNGKHHLAKRIFSASAERIEIETKPGLEIHADGEPVTETPATFKVIPAALQILVPRNSDELLSDREKDNDTDSH</sequence>
<dbReference type="SMART" id="SM00046">
    <property type="entry name" value="DAGKc"/>
    <property type="match status" value="1"/>
</dbReference>
<dbReference type="InterPro" id="IPR017438">
    <property type="entry name" value="ATP-NAD_kinase_N"/>
</dbReference>
<dbReference type="NCBIfam" id="TIGR00147">
    <property type="entry name" value="YegS/Rv2252/BmrU family lipid kinase"/>
    <property type="match status" value="1"/>
</dbReference>
<keyword evidence="6 13" id="KW-0418">Kinase</keyword>
<evidence type="ECO:0000256" key="1">
    <source>
        <dbReference type="ARBA" id="ARBA00001946"/>
    </source>
</evidence>
<evidence type="ECO:0000256" key="3">
    <source>
        <dbReference type="ARBA" id="ARBA00022679"/>
    </source>
</evidence>
<gene>
    <name evidence="13" type="ORF">ACCI51_13790</name>
</gene>
<keyword evidence="4" id="KW-0479">Metal-binding</keyword>
<evidence type="ECO:0000313" key="14">
    <source>
        <dbReference type="Proteomes" id="UP001569414"/>
    </source>
</evidence>
<dbReference type="InterPro" id="IPR050187">
    <property type="entry name" value="Lipid_Phosphate_FormReg"/>
</dbReference>
<evidence type="ECO:0000256" key="9">
    <source>
        <dbReference type="ARBA" id="ARBA00023098"/>
    </source>
</evidence>
<keyword evidence="5" id="KW-0547">Nucleotide-binding</keyword>
<evidence type="ECO:0000256" key="4">
    <source>
        <dbReference type="ARBA" id="ARBA00022723"/>
    </source>
</evidence>
<keyword evidence="8" id="KW-0460">Magnesium</keyword>
<dbReference type="PROSITE" id="PS50146">
    <property type="entry name" value="DAGK"/>
    <property type="match status" value="1"/>
</dbReference>
<dbReference type="InterPro" id="IPR045540">
    <property type="entry name" value="YegS/DAGK_C"/>
</dbReference>
<evidence type="ECO:0000256" key="11">
    <source>
        <dbReference type="ARBA" id="ARBA00023264"/>
    </source>
</evidence>
<dbReference type="InterPro" id="IPR016064">
    <property type="entry name" value="NAD/diacylglycerol_kinase_sf"/>
</dbReference>
<evidence type="ECO:0000256" key="7">
    <source>
        <dbReference type="ARBA" id="ARBA00022840"/>
    </source>
</evidence>
<evidence type="ECO:0000313" key="13">
    <source>
        <dbReference type="EMBL" id="MFA0791625.1"/>
    </source>
</evidence>